<proteinExistence type="predicted"/>
<dbReference type="Proteomes" id="UP000237271">
    <property type="component" value="Unassembled WGS sequence"/>
</dbReference>
<evidence type="ECO:0000313" key="1">
    <source>
        <dbReference type="EMBL" id="POM57562.1"/>
    </source>
</evidence>
<sequence length="171" mass="19856">MQGVDRLDQIRARFSLSDGHSFKKWHKKLALALIDVARANAYLTRRLTQDLSKARDPHRDFVVQLCSELLSGKWKEAPSERLMFYADSVPSEDGLEQASPSSTFFTDMNRKRRKEERYATEVTVVWVLHKMYMSPTSLRMPTNYLDLLGEISSLLPPQEALLTERKDPYEF</sequence>
<gene>
    <name evidence="1" type="ORF">PHPALM_37905</name>
</gene>
<protein>
    <submittedName>
        <fullName evidence="1">Transposase</fullName>
    </submittedName>
</protein>
<evidence type="ECO:0000313" key="2">
    <source>
        <dbReference type="Proteomes" id="UP000237271"/>
    </source>
</evidence>
<keyword evidence="2" id="KW-1185">Reference proteome</keyword>
<comment type="caution">
    <text evidence="1">The sequence shown here is derived from an EMBL/GenBank/DDBJ whole genome shotgun (WGS) entry which is preliminary data.</text>
</comment>
<dbReference type="EMBL" id="NCKW01020643">
    <property type="protein sequence ID" value="POM57562.1"/>
    <property type="molecule type" value="Genomic_DNA"/>
</dbReference>
<dbReference type="AlphaFoldDB" id="A0A2P4WW93"/>
<name>A0A2P4WW93_9STRA</name>
<dbReference type="OrthoDB" id="124764at2759"/>
<organism evidence="1 2">
    <name type="scientific">Phytophthora palmivora</name>
    <dbReference type="NCBI Taxonomy" id="4796"/>
    <lineage>
        <taxon>Eukaryota</taxon>
        <taxon>Sar</taxon>
        <taxon>Stramenopiles</taxon>
        <taxon>Oomycota</taxon>
        <taxon>Peronosporomycetes</taxon>
        <taxon>Peronosporales</taxon>
        <taxon>Peronosporaceae</taxon>
        <taxon>Phytophthora</taxon>
    </lineage>
</organism>
<reference evidence="1 2" key="1">
    <citation type="journal article" date="2017" name="Genome Biol. Evol.">
        <title>Phytophthora megakarya and P. palmivora, closely related causal agents of cacao black pod rot, underwent increases in genome sizes and gene numbers by different mechanisms.</title>
        <authorList>
            <person name="Ali S.S."/>
            <person name="Shao J."/>
            <person name="Lary D.J."/>
            <person name="Kronmiller B."/>
            <person name="Shen D."/>
            <person name="Strem M.D."/>
            <person name="Amoako-Attah I."/>
            <person name="Akrofi A.Y."/>
            <person name="Begoude B.A."/>
            <person name="Ten Hoopen G.M."/>
            <person name="Coulibaly K."/>
            <person name="Kebe B.I."/>
            <person name="Melnick R.L."/>
            <person name="Guiltinan M.J."/>
            <person name="Tyler B.M."/>
            <person name="Meinhardt L.W."/>
            <person name="Bailey B.A."/>
        </authorList>
    </citation>
    <scope>NUCLEOTIDE SEQUENCE [LARGE SCALE GENOMIC DNA]</scope>
    <source>
        <strain evidence="2">sbr112.9</strain>
    </source>
</reference>
<accession>A0A2P4WW93</accession>